<evidence type="ECO:0000256" key="2">
    <source>
        <dbReference type="ARBA" id="ARBA00022737"/>
    </source>
</evidence>
<evidence type="ECO:0000256" key="6">
    <source>
        <dbReference type="SAM" id="MobiDB-lite"/>
    </source>
</evidence>
<proteinExistence type="predicted"/>
<evidence type="ECO:0000256" key="5">
    <source>
        <dbReference type="PROSITE-ProRule" id="PRU00125"/>
    </source>
</evidence>
<dbReference type="PROSITE" id="PS00478">
    <property type="entry name" value="LIM_DOMAIN_1"/>
    <property type="match status" value="2"/>
</dbReference>
<dbReference type="PANTHER" id="PTHR24205:SF16">
    <property type="entry name" value="GH01042P-RELATED"/>
    <property type="match status" value="1"/>
</dbReference>
<name>A0A4P9ZP32_9FUNG</name>
<keyword evidence="3 5" id="KW-0862">Zinc</keyword>
<dbReference type="GO" id="GO:0005634">
    <property type="term" value="C:nucleus"/>
    <property type="evidence" value="ECO:0007669"/>
    <property type="project" value="TreeGrafter"/>
</dbReference>
<accession>A0A4P9ZP32</accession>
<evidence type="ECO:0000259" key="7">
    <source>
        <dbReference type="PROSITE" id="PS50023"/>
    </source>
</evidence>
<dbReference type="STRING" id="215637.A0A4P9ZP32"/>
<dbReference type="Proteomes" id="UP000268162">
    <property type="component" value="Unassembled WGS sequence"/>
</dbReference>
<evidence type="ECO:0000256" key="4">
    <source>
        <dbReference type="ARBA" id="ARBA00023038"/>
    </source>
</evidence>
<dbReference type="SMART" id="SM00132">
    <property type="entry name" value="LIM"/>
    <property type="match status" value="3"/>
</dbReference>
<dbReference type="GO" id="GO:0046872">
    <property type="term" value="F:metal ion binding"/>
    <property type="evidence" value="ECO:0007669"/>
    <property type="project" value="UniProtKB-KW"/>
</dbReference>
<keyword evidence="1 5" id="KW-0479">Metal-binding</keyword>
<dbReference type="AlphaFoldDB" id="A0A4P9ZP32"/>
<evidence type="ECO:0000313" key="9">
    <source>
        <dbReference type="Proteomes" id="UP000268162"/>
    </source>
</evidence>
<feature type="domain" description="LIM zinc-binding" evidence="7">
    <location>
        <begin position="16"/>
        <end position="76"/>
    </location>
</feature>
<protein>
    <recommendedName>
        <fullName evidence="7">LIM zinc-binding domain-containing protein</fullName>
    </recommendedName>
</protein>
<reference evidence="9" key="1">
    <citation type="journal article" date="2018" name="Nat. Microbiol.">
        <title>Leveraging single-cell genomics to expand the fungal tree of life.</title>
        <authorList>
            <person name="Ahrendt S.R."/>
            <person name="Quandt C.A."/>
            <person name="Ciobanu D."/>
            <person name="Clum A."/>
            <person name="Salamov A."/>
            <person name="Andreopoulos B."/>
            <person name="Cheng J.F."/>
            <person name="Woyke T."/>
            <person name="Pelin A."/>
            <person name="Henrissat B."/>
            <person name="Reynolds N.K."/>
            <person name="Benny G.L."/>
            <person name="Smith M.E."/>
            <person name="James T.Y."/>
            <person name="Grigoriev I.V."/>
        </authorList>
    </citation>
    <scope>NUCLEOTIDE SEQUENCE [LARGE SCALE GENOMIC DNA]</scope>
    <source>
        <strain evidence="9">RSA 468</strain>
    </source>
</reference>
<organism evidence="8 9">
    <name type="scientific">Dimargaris cristalligena</name>
    <dbReference type="NCBI Taxonomy" id="215637"/>
    <lineage>
        <taxon>Eukaryota</taxon>
        <taxon>Fungi</taxon>
        <taxon>Fungi incertae sedis</taxon>
        <taxon>Zoopagomycota</taxon>
        <taxon>Kickxellomycotina</taxon>
        <taxon>Dimargaritomycetes</taxon>
        <taxon>Dimargaritales</taxon>
        <taxon>Dimargaritaceae</taxon>
        <taxon>Dimargaris</taxon>
    </lineage>
</organism>
<evidence type="ECO:0000256" key="3">
    <source>
        <dbReference type="ARBA" id="ARBA00022833"/>
    </source>
</evidence>
<dbReference type="SUPFAM" id="SSF57716">
    <property type="entry name" value="Glucocorticoid receptor-like (DNA-binding domain)"/>
    <property type="match status" value="1"/>
</dbReference>
<dbReference type="PROSITE" id="PS50023">
    <property type="entry name" value="LIM_DOMAIN_2"/>
    <property type="match status" value="2"/>
</dbReference>
<gene>
    <name evidence="8" type="ORF">BJ085DRAFT_35103</name>
</gene>
<evidence type="ECO:0000256" key="1">
    <source>
        <dbReference type="ARBA" id="ARBA00022723"/>
    </source>
</evidence>
<keyword evidence="9" id="KW-1185">Reference proteome</keyword>
<keyword evidence="4 5" id="KW-0440">LIM domain</keyword>
<keyword evidence="2" id="KW-0677">Repeat</keyword>
<feature type="non-terminal residue" evidence="8">
    <location>
        <position position="1"/>
    </location>
</feature>
<evidence type="ECO:0000313" key="8">
    <source>
        <dbReference type="EMBL" id="RKP35073.1"/>
    </source>
</evidence>
<dbReference type="EMBL" id="ML002969">
    <property type="protein sequence ID" value="RKP35073.1"/>
    <property type="molecule type" value="Genomic_DNA"/>
</dbReference>
<dbReference type="CDD" id="cd08368">
    <property type="entry name" value="LIM"/>
    <property type="match status" value="3"/>
</dbReference>
<dbReference type="InterPro" id="IPR001781">
    <property type="entry name" value="Znf_LIM"/>
</dbReference>
<dbReference type="GO" id="GO:0003712">
    <property type="term" value="F:transcription coregulator activity"/>
    <property type="evidence" value="ECO:0007669"/>
    <property type="project" value="TreeGrafter"/>
</dbReference>
<dbReference type="Gene3D" id="2.10.110.10">
    <property type="entry name" value="Cysteine Rich Protein"/>
    <property type="match status" value="3"/>
</dbReference>
<sequence>FGYFNPYDPSTLNTPQRCAKCRTLIGDTWFRLSDGRQLHPDCFSCAGCQRLIEDGMYVIEQGQEYHQNAEVRPTSPVDPLADHCDRCRGVLDGPRFQLTNGKRYHPDCFICSGCQKLFEEGTYVCYEGQEYHRECVPKMNILRCGKCRCLINGIFVRHNSHSYHPQCFTCADCGHEITPQMPFGEHQGHPYCEPCLNVKVANSVYSSPAVRPYVISAAMSHRNRDRSPSQNLKNPPPHISKVVY</sequence>
<feature type="domain" description="LIM zinc-binding" evidence="7">
    <location>
        <begin position="142"/>
        <end position="202"/>
    </location>
</feature>
<dbReference type="Pfam" id="PF00412">
    <property type="entry name" value="LIM"/>
    <property type="match status" value="3"/>
</dbReference>
<feature type="region of interest" description="Disordered" evidence="6">
    <location>
        <begin position="220"/>
        <end position="244"/>
    </location>
</feature>
<dbReference type="PANTHER" id="PTHR24205">
    <property type="entry name" value="FOUR AND A HALF LIM DOMAINS PROTEIN"/>
    <property type="match status" value="1"/>
</dbReference>